<dbReference type="PANTHER" id="PTHR42194">
    <property type="entry name" value="UPF0276 PROTEIN HI_1600"/>
    <property type="match status" value="1"/>
</dbReference>
<dbReference type="Pfam" id="PF05114">
    <property type="entry name" value="MbnB_TglH_ChrH"/>
    <property type="match status" value="1"/>
</dbReference>
<name>A0A432ZLC3_9GAMM</name>
<comment type="caution">
    <text evidence="1">The sequence shown here is derived from an EMBL/GenBank/DDBJ whole genome shotgun (WGS) entry which is preliminary data.</text>
</comment>
<evidence type="ECO:0000313" key="2">
    <source>
        <dbReference type="Proteomes" id="UP000287996"/>
    </source>
</evidence>
<reference evidence="1 2" key="1">
    <citation type="journal article" date="2011" name="Front. Microbiol.">
        <title>Genomic signatures of strain selection and enhancement in Bacillus atrophaeus var. globigii, a historical biowarfare simulant.</title>
        <authorList>
            <person name="Gibbons H.S."/>
            <person name="Broomall S.M."/>
            <person name="McNew L.A."/>
            <person name="Daligault H."/>
            <person name="Chapman C."/>
            <person name="Bruce D."/>
            <person name="Karavis M."/>
            <person name="Krepps M."/>
            <person name="McGregor P.A."/>
            <person name="Hong C."/>
            <person name="Park K.H."/>
            <person name="Akmal A."/>
            <person name="Feldman A."/>
            <person name="Lin J.S."/>
            <person name="Chang W.E."/>
            <person name="Higgs B.W."/>
            <person name="Demirev P."/>
            <person name="Lindquist J."/>
            <person name="Liem A."/>
            <person name="Fochler E."/>
            <person name="Read T.D."/>
            <person name="Tapia R."/>
            <person name="Johnson S."/>
            <person name="Bishop-Lilly K.A."/>
            <person name="Detter C."/>
            <person name="Han C."/>
            <person name="Sozhamannan S."/>
            <person name="Rosenzweig C.N."/>
            <person name="Skowronski E.W."/>
        </authorList>
    </citation>
    <scope>NUCLEOTIDE SEQUENCE [LARGE SCALE GENOMIC DNA]</scope>
    <source>
        <strain evidence="1 2">CC-PW-9</strain>
    </source>
</reference>
<dbReference type="Gene3D" id="3.20.20.150">
    <property type="entry name" value="Divalent-metal-dependent TIM barrel enzymes"/>
    <property type="match status" value="1"/>
</dbReference>
<dbReference type="InterPro" id="IPR036237">
    <property type="entry name" value="Xyl_isomerase-like_sf"/>
</dbReference>
<gene>
    <name evidence="1" type="ORF">CWI84_10535</name>
</gene>
<protein>
    <submittedName>
        <fullName evidence="1">Uncharacterized protein</fullName>
    </submittedName>
</protein>
<dbReference type="EMBL" id="PIQH01000010">
    <property type="protein sequence ID" value="RUO78768.1"/>
    <property type="molecule type" value="Genomic_DNA"/>
</dbReference>
<dbReference type="PANTHER" id="PTHR42194:SF1">
    <property type="entry name" value="UPF0276 PROTEIN HI_1600"/>
    <property type="match status" value="1"/>
</dbReference>
<dbReference type="NCBIfam" id="NF003818">
    <property type="entry name" value="PRK05409.1"/>
    <property type="match status" value="1"/>
</dbReference>
<keyword evidence="2" id="KW-1185">Reference proteome</keyword>
<dbReference type="Proteomes" id="UP000287996">
    <property type="component" value="Unassembled WGS sequence"/>
</dbReference>
<organism evidence="1 2">
    <name type="scientific">Idiomarina tyrosinivorans</name>
    <dbReference type="NCBI Taxonomy" id="1445662"/>
    <lineage>
        <taxon>Bacteria</taxon>
        <taxon>Pseudomonadati</taxon>
        <taxon>Pseudomonadota</taxon>
        <taxon>Gammaproteobacteria</taxon>
        <taxon>Alteromonadales</taxon>
        <taxon>Idiomarinaceae</taxon>
        <taxon>Idiomarina</taxon>
    </lineage>
</organism>
<proteinExistence type="predicted"/>
<dbReference type="InterPro" id="IPR007801">
    <property type="entry name" value="MbnB/TglH/ChrH"/>
</dbReference>
<accession>A0A432ZLC3</accession>
<dbReference type="AlphaFoldDB" id="A0A432ZLC3"/>
<evidence type="ECO:0000313" key="1">
    <source>
        <dbReference type="EMBL" id="RUO78768.1"/>
    </source>
</evidence>
<dbReference type="OrthoDB" id="9763101at2"/>
<dbReference type="RefSeq" id="WP_126842589.1">
    <property type="nucleotide sequence ID" value="NZ_PIQH01000010.1"/>
</dbReference>
<dbReference type="SUPFAM" id="SSF51658">
    <property type="entry name" value="Xylose isomerase-like"/>
    <property type="match status" value="1"/>
</dbReference>
<sequence>MTNNTLPRQAVGIGLRRPLIEAAQQRRLVCDFLELAPENWMTQPRKLELLDQIAANYPLRCHGLSLSIGGPEPLDKTFLLEIKTFLQRYQIPWYSEHLSFSSFQGHLYDLMPMPFTADAASYVAERVRQVQDIIERPLVLENISYYTPLARDIREIDFILQVLTESACELLLDVNNVYVNSFNHGYDAREFIRAIPSHAIRYYHIAGHSEESAELLVDTHASAIKQEVYELLAYSYRHHGQRPTLLERDSNVPSLTALTGELETIKQLQYEAASVYA</sequence>